<sequence length="443" mass="50929">MKESKVMVEGVGGSVESKGKVKTWIRVEGSQDGVVTEEEFHVFERLPYEVLVGREMISRYSMKMGVVVMCIITIKCTNVHSWTRRYGIVLIMSWLWVQLPHRRFIVKLTGNSCHRLVDKACHRNGIKEVNCEPHQIIFIAITTGVSVCRVEKAVSEETHYVPEEGNSLSEVRIERLQERVLTLLKEVREVFDPLDEIPAQLKPFTIEVVEGASIPYEKPRWFSPKLKDEISKQIKELLGKGIIRKSASPFSCPVVMVPKGGDVWRMCADYRRLNAITVPDRHPLPRIHDLLSYLHGKKYFGTLDLRSGYYQAPVDEKSRQYTAFVTWDGEFEYTRLPFGLRNAPSYFQRSVQEVLKDCLYKKCLVFVDDILIFGATEEEFLENLREFLQKLQEVHFKLKGSKCVLAAEEVVFLGQIISAQGRTLSPEKVKDLKENKRPGTQKS</sequence>
<gene>
    <name evidence="2" type="ORF">ADUPG1_013470</name>
</gene>
<dbReference type="PANTHER" id="PTHR24559">
    <property type="entry name" value="TRANSPOSON TY3-I GAG-POL POLYPROTEIN"/>
    <property type="match status" value="1"/>
</dbReference>
<comment type="caution">
    <text evidence="2">The sequence shown here is derived from an EMBL/GenBank/DDBJ whole genome shotgun (WGS) entry which is preliminary data.</text>
</comment>
<dbReference type="Gene3D" id="3.10.10.10">
    <property type="entry name" value="HIV Type 1 Reverse Transcriptase, subunit A, domain 1"/>
    <property type="match status" value="1"/>
</dbReference>
<keyword evidence="3" id="KW-1185">Reference proteome</keyword>
<dbReference type="InterPro" id="IPR053134">
    <property type="entry name" value="RNA-dir_DNA_polymerase"/>
</dbReference>
<protein>
    <recommendedName>
        <fullName evidence="1">Reverse transcriptase domain-containing protein</fullName>
    </recommendedName>
</protein>
<dbReference type="InterPro" id="IPR043502">
    <property type="entry name" value="DNA/RNA_pol_sf"/>
</dbReference>
<organism evidence="2 3">
    <name type="scientific">Aduncisulcus paluster</name>
    <dbReference type="NCBI Taxonomy" id="2918883"/>
    <lineage>
        <taxon>Eukaryota</taxon>
        <taxon>Metamonada</taxon>
        <taxon>Carpediemonas-like organisms</taxon>
        <taxon>Aduncisulcus</taxon>
    </lineage>
</organism>
<dbReference type="InterPro" id="IPR043128">
    <property type="entry name" value="Rev_trsase/Diguanyl_cyclase"/>
</dbReference>
<dbReference type="SUPFAM" id="SSF56672">
    <property type="entry name" value="DNA/RNA polymerases"/>
    <property type="match status" value="1"/>
</dbReference>
<dbReference type="EMBL" id="BQXS01012675">
    <property type="protein sequence ID" value="GKT26752.1"/>
    <property type="molecule type" value="Genomic_DNA"/>
</dbReference>
<feature type="domain" description="Reverse transcriptase" evidence="1">
    <location>
        <begin position="238"/>
        <end position="417"/>
    </location>
</feature>
<dbReference type="PROSITE" id="PS50878">
    <property type="entry name" value="RT_POL"/>
    <property type="match status" value="1"/>
</dbReference>
<dbReference type="CDD" id="cd01647">
    <property type="entry name" value="RT_LTR"/>
    <property type="match status" value="1"/>
</dbReference>
<proteinExistence type="predicted"/>
<dbReference type="Pfam" id="PF00078">
    <property type="entry name" value="RVT_1"/>
    <property type="match status" value="1"/>
</dbReference>
<dbReference type="Gene3D" id="3.30.70.270">
    <property type="match status" value="1"/>
</dbReference>
<dbReference type="PANTHER" id="PTHR24559:SF444">
    <property type="entry name" value="REVERSE TRANSCRIPTASE DOMAIN-CONTAINING PROTEIN"/>
    <property type="match status" value="1"/>
</dbReference>
<accession>A0ABQ5K4U6</accession>
<dbReference type="Proteomes" id="UP001057375">
    <property type="component" value="Unassembled WGS sequence"/>
</dbReference>
<evidence type="ECO:0000313" key="3">
    <source>
        <dbReference type="Proteomes" id="UP001057375"/>
    </source>
</evidence>
<dbReference type="InterPro" id="IPR000477">
    <property type="entry name" value="RT_dom"/>
</dbReference>
<evidence type="ECO:0000259" key="1">
    <source>
        <dbReference type="PROSITE" id="PS50878"/>
    </source>
</evidence>
<evidence type="ECO:0000313" key="2">
    <source>
        <dbReference type="EMBL" id="GKT26752.1"/>
    </source>
</evidence>
<name>A0ABQ5K4U6_9EUKA</name>
<reference evidence="2" key="1">
    <citation type="submission" date="2022-03" db="EMBL/GenBank/DDBJ databases">
        <title>Draft genome sequence of Aduncisulcus paluster, a free-living microaerophilic Fornicata.</title>
        <authorList>
            <person name="Yuyama I."/>
            <person name="Kume K."/>
            <person name="Tamura T."/>
            <person name="Inagaki Y."/>
            <person name="Hashimoto T."/>
        </authorList>
    </citation>
    <scope>NUCLEOTIDE SEQUENCE</scope>
    <source>
        <strain evidence="2">NY0171</strain>
    </source>
</reference>